<evidence type="ECO:0000256" key="1">
    <source>
        <dbReference type="ARBA" id="ARBA00022723"/>
    </source>
</evidence>
<evidence type="ECO:0000313" key="9">
    <source>
        <dbReference type="Proteomes" id="UP000799640"/>
    </source>
</evidence>
<keyword evidence="9" id="KW-1185">Reference proteome</keyword>
<dbReference type="PROSITE" id="PS50089">
    <property type="entry name" value="ZF_RING_2"/>
    <property type="match status" value="1"/>
</dbReference>
<evidence type="ECO:0000256" key="6">
    <source>
        <dbReference type="SAM" id="MobiDB-lite"/>
    </source>
</evidence>
<dbReference type="SUPFAM" id="SSF57850">
    <property type="entry name" value="RING/U-box"/>
    <property type="match status" value="1"/>
</dbReference>
<proteinExistence type="predicted"/>
<dbReference type="AlphaFoldDB" id="A0A6G1I0G7"/>
<dbReference type="OrthoDB" id="441210at2759"/>
<dbReference type="Pfam" id="PF14634">
    <property type="entry name" value="zf-RING_5"/>
    <property type="match status" value="1"/>
</dbReference>
<evidence type="ECO:0000256" key="2">
    <source>
        <dbReference type="ARBA" id="ARBA00022771"/>
    </source>
</evidence>
<evidence type="ECO:0000313" key="8">
    <source>
        <dbReference type="EMBL" id="KAF2401475.1"/>
    </source>
</evidence>
<feature type="coiled-coil region" evidence="5">
    <location>
        <begin position="132"/>
        <end position="201"/>
    </location>
</feature>
<dbReference type="PANTHER" id="PTHR14305">
    <property type="entry name" value="E3 UBIQUITIN-PROTEIN LIGASE CCNB1IP1"/>
    <property type="match status" value="1"/>
</dbReference>
<keyword evidence="2 4" id="KW-0863">Zinc-finger</keyword>
<dbReference type="GO" id="GO:0008270">
    <property type="term" value="F:zinc ion binding"/>
    <property type="evidence" value="ECO:0007669"/>
    <property type="project" value="UniProtKB-KW"/>
</dbReference>
<dbReference type="GO" id="GO:0007131">
    <property type="term" value="P:reciprocal meiotic recombination"/>
    <property type="evidence" value="ECO:0007669"/>
    <property type="project" value="InterPro"/>
</dbReference>
<evidence type="ECO:0000256" key="4">
    <source>
        <dbReference type="PROSITE-ProRule" id="PRU00175"/>
    </source>
</evidence>
<dbReference type="InterPro" id="IPR013083">
    <property type="entry name" value="Znf_RING/FYVE/PHD"/>
</dbReference>
<evidence type="ECO:0000259" key="7">
    <source>
        <dbReference type="PROSITE" id="PS50089"/>
    </source>
</evidence>
<keyword evidence="1" id="KW-0479">Metal-binding</keyword>
<dbReference type="InterPro" id="IPR042448">
    <property type="entry name" value="CCNB1IP1"/>
</dbReference>
<organism evidence="8 9">
    <name type="scientific">Trichodelitschia bisporula</name>
    <dbReference type="NCBI Taxonomy" id="703511"/>
    <lineage>
        <taxon>Eukaryota</taxon>
        <taxon>Fungi</taxon>
        <taxon>Dikarya</taxon>
        <taxon>Ascomycota</taxon>
        <taxon>Pezizomycotina</taxon>
        <taxon>Dothideomycetes</taxon>
        <taxon>Dothideomycetes incertae sedis</taxon>
        <taxon>Phaeotrichales</taxon>
        <taxon>Phaeotrichaceae</taxon>
        <taxon>Trichodelitschia</taxon>
    </lineage>
</organism>
<keyword evidence="5" id="KW-0175">Coiled coil</keyword>
<name>A0A6G1I0G7_9PEZI</name>
<evidence type="ECO:0000256" key="5">
    <source>
        <dbReference type="SAM" id="Coils"/>
    </source>
</evidence>
<dbReference type="PANTHER" id="PTHR14305:SF0">
    <property type="entry name" value="E3 UBIQUITIN-PROTEIN LIGASE CCNB1IP1"/>
    <property type="match status" value="1"/>
</dbReference>
<gene>
    <name evidence="8" type="ORF">EJ06DRAFT_556038</name>
</gene>
<dbReference type="InterPro" id="IPR001841">
    <property type="entry name" value="Znf_RING"/>
</dbReference>
<feature type="region of interest" description="Disordered" evidence="6">
    <location>
        <begin position="282"/>
        <end position="327"/>
    </location>
</feature>
<dbReference type="PROSITE" id="PS00518">
    <property type="entry name" value="ZF_RING_1"/>
    <property type="match status" value="1"/>
</dbReference>
<feature type="domain" description="RING-type" evidence="7">
    <location>
        <begin position="14"/>
        <end position="55"/>
    </location>
</feature>
<reference evidence="8" key="1">
    <citation type="journal article" date="2020" name="Stud. Mycol.">
        <title>101 Dothideomycetes genomes: a test case for predicting lifestyles and emergence of pathogens.</title>
        <authorList>
            <person name="Haridas S."/>
            <person name="Albert R."/>
            <person name="Binder M."/>
            <person name="Bloem J."/>
            <person name="Labutti K."/>
            <person name="Salamov A."/>
            <person name="Andreopoulos B."/>
            <person name="Baker S."/>
            <person name="Barry K."/>
            <person name="Bills G."/>
            <person name="Bluhm B."/>
            <person name="Cannon C."/>
            <person name="Castanera R."/>
            <person name="Culley D."/>
            <person name="Daum C."/>
            <person name="Ezra D."/>
            <person name="Gonzalez J."/>
            <person name="Henrissat B."/>
            <person name="Kuo A."/>
            <person name="Liang C."/>
            <person name="Lipzen A."/>
            <person name="Lutzoni F."/>
            <person name="Magnuson J."/>
            <person name="Mondo S."/>
            <person name="Nolan M."/>
            <person name="Ohm R."/>
            <person name="Pangilinan J."/>
            <person name="Park H.-J."/>
            <person name="Ramirez L."/>
            <person name="Alfaro M."/>
            <person name="Sun H."/>
            <person name="Tritt A."/>
            <person name="Yoshinaga Y."/>
            <person name="Zwiers L.-H."/>
            <person name="Turgeon B."/>
            <person name="Goodwin S."/>
            <person name="Spatafora J."/>
            <person name="Crous P."/>
            <person name="Grigoriev I."/>
        </authorList>
    </citation>
    <scope>NUCLEOTIDE SEQUENCE</scope>
    <source>
        <strain evidence="8">CBS 262.69</strain>
    </source>
</reference>
<dbReference type="GO" id="GO:0000795">
    <property type="term" value="C:synaptonemal complex"/>
    <property type="evidence" value="ECO:0007669"/>
    <property type="project" value="InterPro"/>
</dbReference>
<protein>
    <recommendedName>
        <fullName evidence="7">RING-type domain-containing protein</fullName>
    </recommendedName>
</protein>
<dbReference type="EMBL" id="ML996693">
    <property type="protein sequence ID" value="KAF2401475.1"/>
    <property type="molecule type" value="Genomic_DNA"/>
</dbReference>
<evidence type="ECO:0000256" key="3">
    <source>
        <dbReference type="ARBA" id="ARBA00022833"/>
    </source>
</evidence>
<sequence length="327" mass="35755">MSDDYTFRCNTLTCRVELKDQAVVTTCSHIFCLACAESSGLSRPVGGTRTCPACESSLPHKDDAAITHLNPSEDYKTSVLSGFSPTMIMECAARGIAFYSYQASQEIHYQSFFASKVTEKCKNLSSNLDSVIADANAQIRALQESLKATQDKNTELESKNFELQDAFRQKSKAMGELHKHYRALKNERAIHNQEAAASEDAEHVVNSVRPNPFGARLEARDVFSGHTPRRSDSPAFGVNHHRTRLSVLSQNTATRDYLPVGAVSQSGVNAFTRHNLTNTVPGSRIGLGTQTPVGARFPRLGDPINRTTSRTGRQAGRPGIPGGMPIR</sequence>
<dbReference type="InterPro" id="IPR017907">
    <property type="entry name" value="Znf_RING_CS"/>
</dbReference>
<keyword evidence="3" id="KW-0862">Zinc</keyword>
<accession>A0A6G1I0G7</accession>
<dbReference type="Proteomes" id="UP000799640">
    <property type="component" value="Unassembled WGS sequence"/>
</dbReference>
<dbReference type="Gene3D" id="3.30.40.10">
    <property type="entry name" value="Zinc/RING finger domain, C3HC4 (zinc finger)"/>
    <property type="match status" value="1"/>
</dbReference>
<dbReference type="GO" id="GO:0061630">
    <property type="term" value="F:ubiquitin protein ligase activity"/>
    <property type="evidence" value="ECO:0007669"/>
    <property type="project" value="InterPro"/>
</dbReference>